<dbReference type="Proteomes" id="UP000248188">
    <property type="component" value="Unassembled WGS sequence"/>
</dbReference>
<evidence type="ECO:0000313" key="2">
    <source>
        <dbReference type="Proteomes" id="UP000248188"/>
    </source>
</evidence>
<sequence length="225" mass="25558">MPEIKERPILFSGPMVRAILEGRKTVTRRAVKPQPEVREVDMIGPMLTFKNKRGGHWLYPNAKAQIIADCAYGQPGDRLWVRESLGYDCEYGHYFAAGGKHGETVYLCSLFDDEDAQTGPSYDGLLPERSVPSIHLHRRYSRILLEITDVRVERLQDITWEQALDEGIGDHRFECDRPVEPDGYPACSCGSVGYVDAFAALWNSTGGDWDANPWVWVVEFRRVQP</sequence>
<dbReference type="RefSeq" id="WP_110652710.1">
    <property type="nucleotide sequence ID" value="NZ_QJRN01000012.1"/>
</dbReference>
<dbReference type="AlphaFoldDB" id="A0A9Q6N8K1"/>
<accession>A0A9Q6N8K1</accession>
<gene>
    <name evidence="1" type="ORF">DMX08_19545</name>
</gene>
<dbReference type="EMBL" id="QJRN01000012">
    <property type="protein sequence ID" value="PYC33893.1"/>
    <property type="molecule type" value="Genomic_DNA"/>
</dbReference>
<name>A0A9Q6N8K1_9PSED</name>
<comment type="caution">
    <text evidence="1">The sequence shown here is derived from an EMBL/GenBank/DDBJ whole genome shotgun (WGS) entry which is preliminary data.</text>
</comment>
<evidence type="ECO:0000313" key="1">
    <source>
        <dbReference type="EMBL" id="PYC33893.1"/>
    </source>
</evidence>
<proteinExistence type="predicted"/>
<organism evidence="1 2">
    <name type="scientific">Pseudomonas protegens</name>
    <dbReference type="NCBI Taxonomy" id="380021"/>
    <lineage>
        <taxon>Bacteria</taxon>
        <taxon>Pseudomonadati</taxon>
        <taxon>Pseudomonadota</taxon>
        <taxon>Gammaproteobacteria</taxon>
        <taxon>Pseudomonadales</taxon>
        <taxon>Pseudomonadaceae</taxon>
        <taxon>Pseudomonas</taxon>
    </lineage>
</organism>
<protein>
    <submittedName>
        <fullName evidence="1">Uncharacterized protein</fullName>
    </submittedName>
</protein>
<reference evidence="1 2" key="1">
    <citation type="submission" date="2018-06" db="EMBL/GenBank/DDBJ databases">
        <title>Pseudomonas diversity within urban Lake Michigan freshwaters.</title>
        <authorList>
            <person name="Batrich M."/>
            <person name="Hatzopoulos T."/>
            <person name="Putonti C."/>
        </authorList>
    </citation>
    <scope>NUCLEOTIDE SEQUENCE [LARGE SCALE GENOMIC DNA]</scope>
    <source>
        <strain evidence="1 2">MB-090624</strain>
    </source>
</reference>